<comment type="caution">
    <text evidence="8">The sequence shown here is derived from an EMBL/GenBank/DDBJ whole genome shotgun (WGS) entry which is preliminary data.</text>
</comment>
<dbReference type="EMBL" id="FNIW01000011">
    <property type="protein sequence ID" value="SDO16803.1"/>
    <property type="molecule type" value="Genomic_DNA"/>
</dbReference>
<evidence type="ECO:0000256" key="1">
    <source>
        <dbReference type="ARBA" id="ARBA00004162"/>
    </source>
</evidence>
<name>A0A1H0HCH8_9BACT</name>
<dbReference type="OrthoDB" id="9801500at2"/>
<keyword evidence="7" id="KW-0813">Transport</keyword>
<keyword evidence="3" id="KW-1003">Cell membrane</keyword>
<dbReference type="Pfam" id="PF02472">
    <property type="entry name" value="ExbD"/>
    <property type="match status" value="1"/>
</dbReference>
<evidence type="ECO:0000256" key="5">
    <source>
        <dbReference type="ARBA" id="ARBA00022989"/>
    </source>
</evidence>
<evidence type="ECO:0000313" key="8">
    <source>
        <dbReference type="EMBL" id="SDO16803.1"/>
    </source>
</evidence>
<sequence>MFTRKKKEMPGLNTTSTADISFMLLIFFLVTSSMDTDWGLPRQLPPPDDLTKEEELVVKQRNALCLKLNANNQLTCNDEPMAIDDLSKRVEDFVANTADDPTLPELSVREVHLLGRCKVSDRHVIIVEVSPKATYDSYFQMQNAVVAGYNHLRNELALKQFQHPYAQCNAEQRDAIALVYPQRISEQALEEKGGESS</sequence>
<keyword evidence="5" id="KW-1133">Transmembrane helix</keyword>
<proteinExistence type="inferred from homology"/>
<dbReference type="Proteomes" id="UP000199134">
    <property type="component" value="Unassembled WGS sequence"/>
</dbReference>
<dbReference type="GO" id="GO:0005886">
    <property type="term" value="C:plasma membrane"/>
    <property type="evidence" value="ECO:0007669"/>
    <property type="project" value="UniProtKB-SubCell"/>
</dbReference>
<evidence type="ECO:0000313" key="9">
    <source>
        <dbReference type="Proteomes" id="UP000199134"/>
    </source>
</evidence>
<protein>
    <submittedName>
        <fullName evidence="8">Biopolymer transport protein ExbD/TolR</fullName>
    </submittedName>
</protein>
<comment type="subcellular location">
    <subcellularLocation>
        <location evidence="1">Cell membrane</location>
        <topology evidence="1">Single-pass membrane protein</topology>
    </subcellularLocation>
    <subcellularLocation>
        <location evidence="7">Cell membrane</location>
        <topology evidence="7">Single-pass type II membrane protein</topology>
    </subcellularLocation>
</comment>
<organism evidence="8 9">
    <name type="scientific">Prevotella communis</name>
    <dbReference type="NCBI Taxonomy" id="2913614"/>
    <lineage>
        <taxon>Bacteria</taxon>
        <taxon>Pseudomonadati</taxon>
        <taxon>Bacteroidota</taxon>
        <taxon>Bacteroidia</taxon>
        <taxon>Bacteroidales</taxon>
        <taxon>Prevotellaceae</taxon>
        <taxon>Prevotella</taxon>
    </lineage>
</organism>
<keyword evidence="4 7" id="KW-0812">Transmembrane</keyword>
<dbReference type="GO" id="GO:0015031">
    <property type="term" value="P:protein transport"/>
    <property type="evidence" value="ECO:0007669"/>
    <property type="project" value="UniProtKB-KW"/>
</dbReference>
<dbReference type="PANTHER" id="PTHR30558:SF3">
    <property type="entry name" value="BIOPOLYMER TRANSPORT PROTEIN EXBD-RELATED"/>
    <property type="match status" value="1"/>
</dbReference>
<gene>
    <name evidence="8" type="ORF">SAMN04487900_11132</name>
</gene>
<dbReference type="GO" id="GO:0022857">
    <property type="term" value="F:transmembrane transporter activity"/>
    <property type="evidence" value="ECO:0007669"/>
    <property type="project" value="InterPro"/>
</dbReference>
<keyword evidence="6" id="KW-0472">Membrane</keyword>
<evidence type="ECO:0000256" key="2">
    <source>
        <dbReference type="ARBA" id="ARBA00005811"/>
    </source>
</evidence>
<dbReference type="AlphaFoldDB" id="A0A1H0HCH8"/>
<dbReference type="InterPro" id="IPR003400">
    <property type="entry name" value="ExbD"/>
</dbReference>
<keyword evidence="7" id="KW-0653">Protein transport</keyword>
<evidence type="ECO:0000256" key="3">
    <source>
        <dbReference type="ARBA" id="ARBA00022475"/>
    </source>
</evidence>
<reference evidence="9" key="1">
    <citation type="submission" date="2016-10" db="EMBL/GenBank/DDBJ databases">
        <authorList>
            <person name="de Groot N.N."/>
        </authorList>
    </citation>
    <scope>NUCLEOTIDE SEQUENCE [LARGE SCALE GENOMIC DNA]</scope>
    <source>
        <strain evidence="9">BP1-145</strain>
    </source>
</reference>
<accession>A0A1H0HCH8</accession>
<comment type="similarity">
    <text evidence="2 7">Belongs to the ExbD/TolR family.</text>
</comment>
<evidence type="ECO:0000256" key="7">
    <source>
        <dbReference type="RuleBase" id="RU003879"/>
    </source>
</evidence>
<dbReference type="PANTHER" id="PTHR30558">
    <property type="entry name" value="EXBD MEMBRANE COMPONENT OF PMF-DRIVEN MACROMOLECULE IMPORT SYSTEM"/>
    <property type="match status" value="1"/>
</dbReference>
<evidence type="ECO:0000256" key="4">
    <source>
        <dbReference type="ARBA" id="ARBA00022692"/>
    </source>
</evidence>
<evidence type="ECO:0000256" key="6">
    <source>
        <dbReference type="ARBA" id="ARBA00023136"/>
    </source>
</evidence>